<keyword evidence="2" id="KW-1185">Reference proteome</keyword>
<gene>
    <name evidence="1" type="ORF">U27_03287</name>
</gene>
<evidence type="ECO:0000313" key="1">
    <source>
        <dbReference type="EMBL" id="GAK56325.1"/>
    </source>
</evidence>
<name>A0A081BVH0_VECG1</name>
<evidence type="ECO:0000313" key="2">
    <source>
        <dbReference type="Proteomes" id="UP000030661"/>
    </source>
</evidence>
<dbReference type="EMBL" id="DF820464">
    <property type="protein sequence ID" value="GAK56325.1"/>
    <property type="molecule type" value="Genomic_DNA"/>
</dbReference>
<organism evidence="1 2">
    <name type="scientific">Vecturithrix granuli</name>
    <dbReference type="NCBI Taxonomy" id="1499967"/>
    <lineage>
        <taxon>Bacteria</taxon>
        <taxon>Candidatus Moduliflexota</taxon>
        <taxon>Candidatus Vecturitrichia</taxon>
        <taxon>Candidatus Vecturitrichales</taxon>
        <taxon>Candidatus Vecturitrichaceae</taxon>
        <taxon>Candidatus Vecturithrix</taxon>
    </lineage>
</organism>
<dbReference type="AlphaFoldDB" id="A0A081BVH0"/>
<accession>A0A081BVH0</accession>
<dbReference type="Proteomes" id="UP000030661">
    <property type="component" value="Unassembled WGS sequence"/>
</dbReference>
<protein>
    <submittedName>
        <fullName evidence="1">Uncharacterized protein</fullName>
    </submittedName>
</protein>
<proteinExistence type="predicted"/>
<dbReference type="HOGENOM" id="CLU_2876697_0_0_0"/>
<reference evidence="1 2" key="1">
    <citation type="journal article" date="2015" name="PeerJ">
        <title>First genomic representation of candidate bacterial phylum KSB3 points to enhanced environmental sensing as a trigger of wastewater bulking.</title>
        <authorList>
            <person name="Sekiguchi Y."/>
            <person name="Ohashi A."/>
            <person name="Parks D.H."/>
            <person name="Yamauchi T."/>
            <person name="Tyson G.W."/>
            <person name="Hugenholtz P."/>
        </authorList>
    </citation>
    <scope>NUCLEOTIDE SEQUENCE [LARGE SCALE GENOMIC DNA]</scope>
</reference>
<sequence>MVFKHEPNKIDIIEEKKTVASGSTSNTKIMQSTHQFHHEIINIHLCIPKDIFDNFILYVWNME</sequence>